<sequence length="133" mass="14851">MRLRCFLKKLGQGFLTGKIDASTSFEAGDFRNVVPRFAEENRKANQAVTDTLQLIADSQQATPAQIALAWILAQKLWIEPIPGTTKKHRLEENLGGASIHLSSTDLAEIDRVFKELTIVGNRYPEAAKKMIDR</sequence>
<comment type="caution">
    <text evidence="3">The sequence shown here is derived from an EMBL/GenBank/DDBJ whole genome shotgun (WGS) entry which is preliminary data.</text>
</comment>
<dbReference type="InterPro" id="IPR050791">
    <property type="entry name" value="Aldo-Keto_reductase"/>
</dbReference>
<dbReference type="Pfam" id="PF00248">
    <property type="entry name" value="Aldo_ket_red"/>
    <property type="match status" value="1"/>
</dbReference>
<dbReference type="PANTHER" id="PTHR43625:SF27">
    <property type="entry name" value="ALDO-KETO REDUCTASE"/>
    <property type="match status" value="1"/>
</dbReference>
<proteinExistence type="predicted"/>
<dbReference type="Gene3D" id="3.20.20.100">
    <property type="entry name" value="NADP-dependent oxidoreductase domain"/>
    <property type="match status" value="1"/>
</dbReference>
<gene>
    <name evidence="3" type="ORF">J0A67_11265</name>
</gene>
<dbReference type="SUPFAM" id="SSF51430">
    <property type="entry name" value="NAD(P)-linked oxidoreductase"/>
    <property type="match status" value="1"/>
</dbReference>
<feature type="domain" description="NADP-dependent oxidoreductase" evidence="2">
    <location>
        <begin position="10"/>
        <end position="112"/>
    </location>
</feature>
<dbReference type="EMBL" id="JAFKCW010000002">
    <property type="protein sequence ID" value="MBN7801443.1"/>
    <property type="molecule type" value="Genomic_DNA"/>
</dbReference>
<name>A0ABS3BQL0_9BACT</name>
<evidence type="ECO:0000256" key="1">
    <source>
        <dbReference type="ARBA" id="ARBA00023002"/>
    </source>
</evidence>
<keyword evidence="4" id="KW-1185">Reference proteome</keyword>
<dbReference type="InterPro" id="IPR023210">
    <property type="entry name" value="NADP_OxRdtase_dom"/>
</dbReference>
<dbReference type="PANTHER" id="PTHR43625">
    <property type="entry name" value="AFLATOXIN B1 ALDEHYDE REDUCTASE"/>
    <property type="match status" value="1"/>
</dbReference>
<evidence type="ECO:0000259" key="2">
    <source>
        <dbReference type="Pfam" id="PF00248"/>
    </source>
</evidence>
<evidence type="ECO:0000313" key="3">
    <source>
        <dbReference type="EMBL" id="MBN7801443.1"/>
    </source>
</evidence>
<keyword evidence="1" id="KW-0560">Oxidoreductase</keyword>
<organism evidence="3 4">
    <name type="scientific">Algoriphagus aestuariicola</name>
    <dbReference type="NCBI Taxonomy" id="1852016"/>
    <lineage>
        <taxon>Bacteria</taxon>
        <taxon>Pseudomonadati</taxon>
        <taxon>Bacteroidota</taxon>
        <taxon>Cytophagia</taxon>
        <taxon>Cytophagales</taxon>
        <taxon>Cyclobacteriaceae</taxon>
        <taxon>Algoriphagus</taxon>
    </lineage>
</organism>
<accession>A0ABS3BQL0</accession>
<dbReference type="InterPro" id="IPR036812">
    <property type="entry name" value="NAD(P)_OxRdtase_dom_sf"/>
</dbReference>
<evidence type="ECO:0000313" key="4">
    <source>
        <dbReference type="Proteomes" id="UP000664698"/>
    </source>
</evidence>
<protein>
    <submittedName>
        <fullName evidence="3">Aldo/keto reductase</fullName>
    </submittedName>
</protein>
<reference evidence="3 4" key="1">
    <citation type="submission" date="2021-03" db="EMBL/GenBank/DDBJ databases">
        <title>novel species isolated from a fishpond in China.</title>
        <authorList>
            <person name="Lu H."/>
            <person name="Cai Z."/>
        </authorList>
    </citation>
    <scope>NUCLEOTIDE SEQUENCE [LARGE SCALE GENOMIC DNA]</scope>
    <source>
        <strain evidence="3 4">JCM 31546</strain>
    </source>
</reference>
<dbReference type="Proteomes" id="UP000664698">
    <property type="component" value="Unassembled WGS sequence"/>
</dbReference>